<dbReference type="Proteomes" id="UP000034753">
    <property type="component" value="Unassembled WGS sequence"/>
</dbReference>
<name>A0A0G0YQ78_9BACT</name>
<accession>A0A0G0YQ78</accession>
<evidence type="ECO:0000313" key="2">
    <source>
        <dbReference type="Proteomes" id="UP000034753"/>
    </source>
</evidence>
<organism evidence="1 2">
    <name type="scientific">Candidatus Daviesbacteria bacterium GW2011_GWB1_41_5</name>
    <dbReference type="NCBI Taxonomy" id="1618429"/>
    <lineage>
        <taxon>Bacteria</taxon>
        <taxon>Candidatus Daviesiibacteriota</taxon>
    </lineage>
</organism>
<dbReference type="AlphaFoldDB" id="A0A0G0YQ78"/>
<proteinExistence type="predicted"/>
<sequence>MHRQNGGLIVDLGNVIIAYWLSNITPENFHTTDYNVIPEVPGVFESLGHFNKHFNDNVTVVYKATEVAKGKVFGWLVSHKFSERTGIPLDRVAHSVSGRDKTSHIGQSSETHYGTTIVVDDRLEVLSYFVGKVQNLFLFRPQLQEIERFRHTGALAHVRIVQTWQEIEDTLGI</sequence>
<protein>
    <submittedName>
        <fullName evidence="1">Uncharacterized protein</fullName>
    </submittedName>
</protein>
<gene>
    <name evidence="1" type="ORF">UU67_C0063G0007</name>
</gene>
<dbReference type="EMBL" id="LCBN01000063">
    <property type="protein sequence ID" value="KKS11806.1"/>
    <property type="molecule type" value="Genomic_DNA"/>
</dbReference>
<evidence type="ECO:0000313" key="1">
    <source>
        <dbReference type="EMBL" id="KKS11806.1"/>
    </source>
</evidence>
<reference evidence="1 2" key="1">
    <citation type="journal article" date="2015" name="Nature">
        <title>rRNA introns, odd ribosomes, and small enigmatic genomes across a large radiation of phyla.</title>
        <authorList>
            <person name="Brown C.T."/>
            <person name="Hug L.A."/>
            <person name="Thomas B.C."/>
            <person name="Sharon I."/>
            <person name="Castelle C.J."/>
            <person name="Singh A."/>
            <person name="Wilkins M.J."/>
            <person name="Williams K.H."/>
            <person name="Banfield J.F."/>
        </authorList>
    </citation>
    <scope>NUCLEOTIDE SEQUENCE [LARGE SCALE GENOMIC DNA]</scope>
</reference>
<comment type="caution">
    <text evidence="1">The sequence shown here is derived from an EMBL/GenBank/DDBJ whole genome shotgun (WGS) entry which is preliminary data.</text>
</comment>